<gene>
    <name evidence="1" type="ORF">V8201_11715</name>
</gene>
<organism evidence="1 2">
    <name type="scientific">Sphingomonas kyungheensis</name>
    <dbReference type="NCBI Taxonomy" id="1069987"/>
    <lineage>
        <taxon>Bacteria</taxon>
        <taxon>Pseudomonadati</taxon>
        <taxon>Pseudomonadota</taxon>
        <taxon>Alphaproteobacteria</taxon>
        <taxon>Sphingomonadales</taxon>
        <taxon>Sphingomonadaceae</taxon>
        <taxon>Sphingomonas</taxon>
    </lineage>
</organism>
<dbReference type="Proteomes" id="UP001367771">
    <property type="component" value="Unassembled WGS sequence"/>
</dbReference>
<proteinExistence type="predicted"/>
<protein>
    <submittedName>
        <fullName evidence="1">Uncharacterized protein</fullName>
    </submittedName>
</protein>
<comment type="caution">
    <text evidence="1">The sequence shown here is derived from an EMBL/GenBank/DDBJ whole genome shotgun (WGS) entry which is preliminary data.</text>
</comment>
<accession>A0ABU8H3Y8</accession>
<dbReference type="EMBL" id="JBBBDM010000004">
    <property type="protein sequence ID" value="MEI5687746.1"/>
    <property type="molecule type" value="Genomic_DNA"/>
</dbReference>
<keyword evidence="2" id="KW-1185">Reference proteome</keyword>
<reference evidence="1 2" key="1">
    <citation type="journal article" date="2013" name="Int. J. Syst. Evol. Microbiol.">
        <title>Sphingomonas kyungheensis sp. nov., a bacterium with ginsenoside-converting activity isolated from soil of a ginseng field.</title>
        <authorList>
            <person name="Son H.M."/>
            <person name="Yang J.E."/>
            <person name="Park Y."/>
            <person name="Han C.K."/>
            <person name="Kim S.G."/>
            <person name="Kook M."/>
            <person name="Yi T.H."/>
        </authorList>
    </citation>
    <scope>NUCLEOTIDE SEQUENCE [LARGE SCALE GENOMIC DNA]</scope>
    <source>
        <strain evidence="1 2">LMG 26582</strain>
    </source>
</reference>
<sequence length="214" mass="22710">MRFRRISDGQMVSDNEACDAAGTVKDGYAVSESLGQRFIKAGDYLSFDMMMLDSAIRGTSPAAPRTLSDAESACIVARAASEHRTRNAYLGDRAPAFTNEMAAAVLAQAESTKAQLGVLTAKANDAAPGTLSSNERAYVVARAESDHRTRNAYLGDRAPAFTVQMAEAAVAKVEADNVAARAQIQQTADAAEFARGASIAARAQMIEGLNSWRK</sequence>
<dbReference type="RefSeq" id="WP_336545384.1">
    <property type="nucleotide sequence ID" value="NZ_JBBBDM010000004.1"/>
</dbReference>
<evidence type="ECO:0000313" key="2">
    <source>
        <dbReference type="Proteomes" id="UP001367771"/>
    </source>
</evidence>
<name>A0ABU8H3Y8_9SPHN</name>
<evidence type="ECO:0000313" key="1">
    <source>
        <dbReference type="EMBL" id="MEI5687746.1"/>
    </source>
</evidence>